<name>A0A078MR23_9MICC</name>
<organism evidence="1">
    <name type="scientific">Arthrobacter saudimassiliensis</name>
    <dbReference type="NCBI Taxonomy" id="1461584"/>
    <lineage>
        <taxon>Bacteria</taxon>
        <taxon>Bacillati</taxon>
        <taxon>Actinomycetota</taxon>
        <taxon>Actinomycetes</taxon>
        <taxon>Micrococcales</taxon>
        <taxon>Micrococcaceae</taxon>
        <taxon>Arthrobacter</taxon>
    </lineage>
</organism>
<reference evidence="1" key="1">
    <citation type="submission" date="2014-07" db="EMBL/GenBank/DDBJ databases">
        <authorList>
            <person name="Urmite Genomes Urmite Genomes"/>
        </authorList>
    </citation>
    <scope>NUCLEOTIDE SEQUENCE</scope>
    <source>
        <strain evidence="1">11W110_air</strain>
    </source>
</reference>
<dbReference type="EMBL" id="LN483071">
    <property type="protein sequence ID" value="CEA08729.1"/>
    <property type="molecule type" value="Genomic_DNA"/>
</dbReference>
<dbReference type="AlphaFoldDB" id="A0A078MR23"/>
<dbReference type="Pfam" id="PF11305">
    <property type="entry name" value="DUF3107"/>
    <property type="match status" value="1"/>
</dbReference>
<protein>
    <recommendedName>
        <fullName evidence="2">ATP-binding protein</fullName>
    </recommendedName>
</protein>
<evidence type="ECO:0000313" key="1">
    <source>
        <dbReference type="EMBL" id="CEA08729.1"/>
    </source>
</evidence>
<dbReference type="InterPro" id="IPR021456">
    <property type="entry name" value="DUF3107"/>
</dbReference>
<gene>
    <name evidence="1" type="ORF">BN1051_02087</name>
</gene>
<dbReference type="PATRIC" id="fig|1461584.3.peg.2063"/>
<sequence length="74" mass="7872">MEVKIGIQNVGREIAFESGQSADEVADLVAAAMNNSTELRLKDEKGRLILVPAGVIGYVEIGAEEVRRVGFGAL</sequence>
<accession>A0A078MR23</accession>
<evidence type="ECO:0008006" key="2">
    <source>
        <dbReference type="Google" id="ProtNLM"/>
    </source>
</evidence>
<proteinExistence type="predicted"/>